<protein>
    <recommendedName>
        <fullName evidence="4">ATP/GTP-binding protein</fullName>
    </recommendedName>
</protein>
<dbReference type="AlphaFoldDB" id="A0A1M6CRZ4"/>
<dbReference type="OrthoDB" id="3381577at2"/>
<keyword evidence="3" id="KW-1185">Reference proteome</keyword>
<organism evidence="2 3">
    <name type="scientific">Tessaracoccus bendigoensis DSM 12906</name>
    <dbReference type="NCBI Taxonomy" id="1123357"/>
    <lineage>
        <taxon>Bacteria</taxon>
        <taxon>Bacillati</taxon>
        <taxon>Actinomycetota</taxon>
        <taxon>Actinomycetes</taxon>
        <taxon>Propionibacteriales</taxon>
        <taxon>Propionibacteriaceae</taxon>
        <taxon>Tessaracoccus</taxon>
    </lineage>
</organism>
<evidence type="ECO:0000313" key="3">
    <source>
        <dbReference type="Proteomes" id="UP000184512"/>
    </source>
</evidence>
<dbReference type="RefSeq" id="WP_073186212.1">
    <property type="nucleotide sequence ID" value="NZ_FQZG01000010.1"/>
</dbReference>
<proteinExistence type="predicted"/>
<dbReference type="EMBL" id="FQZG01000010">
    <property type="protein sequence ID" value="SHI63633.1"/>
    <property type="molecule type" value="Genomic_DNA"/>
</dbReference>
<gene>
    <name evidence="2" type="ORF">SAMN02745244_00751</name>
</gene>
<feature type="compositionally biased region" description="Basic residues" evidence="1">
    <location>
        <begin position="1"/>
        <end position="11"/>
    </location>
</feature>
<reference evidence="2 3" key="1">
    <citation type="submission" date="2016-11" db="EMBL/GenBank/DDBJ databases">
        <authorList>
            <person name="Jaros S."/>
            <person name="Januszkiewicz K."/>
            <person name="Wedrychowicz H."/>
        </authorList>
    </citation>
    <scope>NUCLEOTIDE SEQUENCE [LARGE SCALE GENOMIC DNA]</scope>
    <source>
        <strain evidence="2 3">DSM 12906</strain>
    </source>
</reference>
<accession>A0A1M6CRZ4</accession>
<evidence type="ECO:0000256" key="1">
    <source>
        <dbReference type="SAM" id="MobiDB-lite"/>
    </source>
</evidence>
<dbReference type="Proteomes" id="UP000184512">
    <property type="component" value="Unassembled WGS sequence"/>
</dbReference>
<sequence>MAKRPSKHLRTPRPLLSGGSQRRVRKGGVDYIVRDVAAQRSQKEYRCPGCSQRIAPGTAHVVAWPATPPPGSESGLEVRRHWHPHCWSVAS</sequence>
<feature type="region of interest" description="Disordered" evidence="1">
    <location>
        <begin position="1"/>
        <end position="24"/>
    </location>
</feature>
<evidence type="ECO:0008006" key="4">
    <source>
        <dbReference type="Google" id="ProtNLM"/>
    </source>
</evidence>
<dbReference type="STRING" id="1123357.SAMN02745244_00751"/>
<name>A0A1M6CRZ4_9ACTN</name>
<evidence type="ECO:0000313" key="2">
    <source>
        <dbReference type="EMBL" id="SHI63633.1"/>
    </source>
</evidence>